<name>A0A3B0T930_9ZZZZ</name>
<dbReference type="Pfam" id="PF04237">
    <property type="entry name" value="YjbR"/>
    <property type="match status" value="1"/>
</dbReference>
<dbReference type="AlphaFoldDB" id="A0A3B0T930"/>
<sequence>MKKVNIEEYRNHCLSKKGVTESIPFPKLPNVLVFKVKGKMFTATDINTFASFSVKCKPDTIEELRAEHNAMREPSYFSKKHWSNVIVDGSISDELLFSWLDTSYNLVVAKLTKTVRLELNNETGL</sequence>
<gene>
    <name evidence="1" type="ORF">MNBD_BACTEROID03-2140</name>
</gene>
<reference evidence="1" key="1">
    <citation type="submission" date="2018-06" db="EMBL/GenBank/DDBJ databases">
        <authorList>
            <person name="Zhirakovskaya E."/>
        </authorList>
    </citation>
    <scope>NUCLEOTIDE SEQUENCE</scope>
</reference>
<dbReference type="PANTHER" id="PTHR35145">
    <property type="entry name" value="CYTOPLASMIC PROTEIN-RELATED"/>
    <property type="match status" value="1"/>
</dbReference>
<dbReference type="EMBL" id="UOEL01000124">
    <property type="protein sequence ID" value="VAW14945.1"/>
    <property type="molecule type" value="Genomic_DNA"/>
</dbReference>
<dbReference type="Gene3D" id="3.90.1150.30">
    <property type="match status" value="1"/>
</dbReference>
<organism evidence="1">
    <name type="scientific">hydrothermal vent metagenome</name>
    <dbReference type="NCBI Taxonomy" id="652676"/>
    <lineage>
        <taxon>unclassified sequences</taxon>
        <taxon>metagenomes</taxon>
        <taxon>ecological metagenomes</taxon>
    </lineage>
</organism>
<proteinExistence type="predicted"/>
<dbReference type="InterPro" id="IPR007351">
    <property type="entry name" value="YjbR"/>
</dbReference>
<dbReference type="SUPFAM" id="SSF142906">
    <property type="entry name" value="YjbR-like"/>
    <property type="match status" value="1"/>
</dbReference>
<dbReference type="InterPro" id="IPR058532">
    <property type="entry name" value="YjbR/MT2646/Rv2570-like"/>
</dbReference>
<accession>A0A3B0T930</accession>
<evidence type="ECO:0000313" key="1">
    <source>
        <dbReference type="EMBL" id="VAW14945.1"/>
    </source>
</evidence>
<evidence type="ECO:0008006" key="2">
    <source>
        <dbReference type="Google" id="ProtNLM"/>
    </source>
</evidence>
<dbReference type="PANTHER" id="PTHR35145:SF1">
    <property type="entry name" value="CYTOPLASMIC PROTEIN"/>
    <property type="match status" value="1"/>
</dbReference>
<protein>
    <recommendedName>
        <fullName evidence="2">MmcQ-like protein</fullName>
    </recommendedName>
</protein>
<dbReference type="InterPro" id="IPR038056">
    <property type="entry name" value="YjbR-like_sf"/>
</dbReference>